<dbReference type="PANTHER" id="PTHR23326">
    <property type="entry name" value="CCR4 NOT-RELATED"/>
    <property type="match status" value="1"/>
</dbReference>
<evidence type="ECO:0000259" key="14">
    <source>
        <dbReference type="Pfam" id="PF04153"/>
    </source>
</evidence>
<dbReference type="InterPro" id="IPR007282">
    <property type="entry name" value="NOT2/3/5_C"/>
</dbReference>
<gene>
    <name evidence="15" type="ORF">CANINC_001775</name>
</gene>
<feature type="region of interest" description="Disordered" evidence="12">
    <location>
        <begin position="451"/>
        <end position="474"/>
    </location>
</feature>
<dbReference type="InterPro" id="IPR012270">
    <property type="entry name" value="CCR4-NOT_su3/5"/>
</dbReference>
<dbReference type="InterPro" id="IPR007207">
    <property type="entry name" value="Not_N"/>
</dbReference>
<protein>
    <recommendedName>
        <fullName evidence="10">General negative regulator of transcription subunit</fullName>
    </recommendedName>
</protein>
<evidence type="ECO:0000256" key="3">
    <source>
        <dbReference type="ARBA" id="ARBA00007682"/>
    </source>
</evidence>
<comment type="caution">
    <text evidence="15">The sequence shown here is derived from an EMBL/GenBank/DDBJ whole genome shotgun (WGS) entry which is preliminary data.</text>
</comment>
<dbReference type="OrthoDB" id="293823at2759"/>
<dbReference type="AlphaFoldDB" id="A0A4T0X2X0"/>
<evidence type="ECO:0000256" key="5">
    <source>
        <dbReference type="ARBA" id="ARBA00022491"/>
    </source>
</evidence>
<keyword evidence="5 10" id="KW-0678">Repressor</keyword>
<dbReference type="InterPro" id="IPR040168">
    <property type="entry name" value="Not2/3/5"/>
</dbReference>
<organism evidence="15 16">
    <name type="scientific">Pichia inconspicua</name>
    <dbReference type="NCBI Taxonomy" id="52247"/>
    <lineage>
        <taxon>Eukaryota</taxon>
        <taxon>Fungi</taxon>
        <taxon>Dikarya</taxon>
        <taxon>Ascomycota</taxon>
        <taxon>Saccharomycotina</taxon>
        <taxon>Pichiomycetes</taxon>
        <taxon>Pichiales</taxon>
        <taxon>Pichiaceae</taxon>
        <taxon>Pichia</taxon>
    </lineage>
</organism>
<feature type="compositionally biased region" description="Polar residues" evidence="12">
    <location>
        <begin position="386"/>
        <end position="428"/>
    </location>
</feature>
<feature type="compositionally biased region" description="Polar residues" evidence="12">
    <location>
        <begin position="247"/>
        <end position="258"/>
    </location>
</feature>
<keyword evidence="10" id="KW-0010">Activator</keyword>
<evidence type="ECO:0000256" key="10">
    <source>
        <dbReference type="PIRNR" id="PIRNR005290"/>
    </source>
</evidence>
<keyword evidence="9 10" id="KW-0539">Nucleus</keyword>
<keyword evidence="11" id="KW-0175">Coiled coil</keyword>
<comment type="similarity">
    <text evidence="3 10">Belongs to the CNOT2/3/5 family.</text>
</comment>
<dbReference type="Proteomes" id="UP000307173">
    <property type="component" value="Unassembled WGS sequence"/>
</dbReference>
<keyword evidence="7 10" id="KW-0805">Transcription regulation</keyword>
<dbReference type="GO" id="GO:0030015">
    <property type="term" value="C:CCR4-NOT core complex"/>
    <property type="evidence" value="ECO:0007669"/>
    <property type="project" value="UniProtKB-UniRule"/>
</dbReference>
<keyword evidence="16" id="KW-1185">Reference proteome</keyword>
<evidence type="ECO:0000256" key="6">
    <source>
        <dbReference type="ARBA" id="ARBA00022553"/>
    </source>
</evidence>
<dbReference type="Pfam" id="PF04153">
    <property type="entry name" value="NOT2_3_5_C"/>
    <property type="match status" value="1"/>
</dbReference>
<comment type="subcellular location">
    <subcellularLocation>
        <location evidence="2 10">Cytoplasm</location>
    </subcellularLocation>
    <subcellularLocation>
        <location evidence="1 10">Nucleus</location>
    </subcellularLocation>
</comment>
<feature type="domain" description="NOT2/NOT3/NOT5 C-terminal" evidence="14">
    <location>
        <begin position="577"/>
        <end position="666"/>
    </location>
</feature>
<evidence type="ECO:0000259" key="13">
    <source>
        <dbReference type="Pfam" id="PF04065"/>
    </source>
</evidence>
<dbReference type="PIRSF" id="PIRSF005290">
    <property type="entry name" value="NOT_su_3_5"/>
    <property type="match status" value="1"/>
</dbReference>
<feature type="region of interest" description="Disordered" evidence="12">
    <location>
        <begin position="344"/>
        <end position="438"/>
    </location>
</feature>
<evidence type="ECO:0000256" key="1">
    <source>
        <dbReference type="ARBA" id="ARBA00004123"/>
    </source>
</evidence>
<comment type="function">
    <text evidence="10">Acts as component of the CCR4-NOT core complex, which in the nucleus seems to be a general transcription factor, and in the cytoplasm the major mRNA deadenylase involved in mRNA turnover. The NOT protein subcomplex negatively regulates the basal and activated transcription of many genes. Preferentially affects TC-type TATA element-dependent transcription. Could directly or indirectly inhibit component(s) of the general transcription machinery.</text>
</comment>
<evidence type="ECO:0000313" key="15">
    <source>
        <dbReference type="EMBL" id="TID29656.1"/>
    </source>
</evidence>
<feature type="compositionally biased region" description="Low complexity" evidence="12">
    <location>
        <begin position="265"/>
        <end position="275"/>
    </location>
</feature>
<evidence type="ECO:0000256" key="11">
    <source>
        <dbReference type="SAM" id="Coils"/>
    </source>
</evidence>
<reference evidence="15 16" key="1">
    <citation type="journal article" date="2019" name="Front. Genet.">
        <title>Whole-Genome Sequencing of the Opportunistic Yeast Pathogen Candida inconspicua Uncovers Its Hybrid Origin.</title>
        <authorList>
            <person name="Mixao V."/>
            <person name="Hansen A.P."/>
            <person name="Saus E."/>
            <person name="Boekhout T."/>
            <person name="Lass-Florl C."/>
            <person name="Gabaldon T."/>
        </authorList>
    </citation>
    <scope>NUCLEOTIDE SEQUENCE [LARGE SCALE GENOMIC DNA]</scope>
    <source>
        <strain evidence="15 16">CBS 180</strain>
    </source>
</reference>
<evidence type="ECO:0000256" key="7">
    <source>
        <dbReference type="ARBA" id="ARBA00023015"/>
    </source>
</evidence>
<keyword evidence="4 10" id="KW-0963">Cytoplasm</keyword>
<evidence type="ECO:0000256" key="12">
    <source>
        <dbReference type="SAM" id="MobiDB-lite"/>
    </source>
</evidence>
<proteinExistence type="inferred from homology"/>
<name>A0A4T0X2X0_9ASCO</name>
<feature type="domain" description="CCR4-Not complex component Not N-terminal" evidence="13">
    <location>
        <begin position="4"/>
        <end position="227"/>
    </location>
</feature>
<dbReference type="EMBL" id="SELW01000280">
    <property type="protein sequence ID" value="TID29656.1"/>
    <property type="molecule type" value="Genomic_DNA"/>
</dbReference>
<feature type="compositionally biased region" description="Polar residues" evidence="12">
    <location>
        <begin position="457"/>
        <end position="474"/>
    </location>
</feature>
<sequence length="669" mass="74679">MSGQRKLQQEMDKVFKKILEGLEIFDTLYERHQNASNSSQKEKLENDLKKEIKKLQRFREQVKNWQAASEVKDKNALLEHRRLVEVAMEKYKIVEKGSKTKAYSDQSLANAEKPDVENEAIEFVKNALDTLQQQTESLDFEIEKLQPSKKGKKNLQIEEQKKELDELLASHRWHTEKLEIVLRLLQNEVFSVDEVMNISDDITYYLDENRNPDFVFDDTIYDELDLEADQTLIHEIHVIPSEDHPDNSISPENSTSSIHPKKSLTTTTSSRSNSNVVPLPKSAPALTKPASTVVGISKSESLEKPQVIQSIGTSVNNQATVTTLKPAPVPSTNEIKWSNLVTATKKKEQQQHNQIVSPQPQLQTQRQQQQPPATAPAASSTSLPTMNSVKFSNGSAMTSSPTTIKASATTQPLSSGIPSSKKTSNPSDDSGPPGLNSNALNAASVLEALKKQKPRDSSTPNVPQDISQMVPNSGVPSSAIAAATESLNFKSSSNSNEENISNLQLSGFTKSQELASANDGFRFLPPGIQSFILSISSSRDISNMMYNPFRSVNHTPNRTYPSGLKGIQLTEAWNKVKKSQDLNKALELLDLETLFFGYYYGRSQEERNAVLKVLNDRYCKQHKVTHDWYIPKSPLVAIVGAVADYSIFNVDSWTFDERKNIKLDVADFI</sequence>
<evidence type="ECO:0000313" key="16">
    <source>
        <dbReference type="Proteomes" id="UP000307173"/>
    </source>
</evidence>
<dbReference type="GO" id="GO:0006355">
    <property type="term" value="P:regulation of DNA-templated transcription"/>
    <property type="evidence" value="ECO:0007669"/>
    <property type="project" value="InterPro"/>
</dbReference>
<evidence type="ECO:0000256" key="9">
    <source>
        <dbReference type="ARBA" id="ARBA00023242"/>
    </source>
</evidence>
<evidence type="ECO:0000256" key="2">
    <source>
        <dbReference type="ARBA" id="ARBA00004496"/>
    </source>
</evidence>
<dbReference type="STRING" id="52247.A0A4T0X2X0"/>
<dbReference type="GO" id="GO:0005634">
    <property type="term" value="C:nucleus"/>
    <property type="evidence" value="ECO:0007669"/>
    <property type="project" value="UniProtKB-SubCell"/>
</dbReference>
<evidence type="ECO:0000256" key="8">
    <source>
        <dbReference type="ARBA" id="ARBA00023163"/>
    </source>
</evidence>
<feature type="coiled-coil region" evidence="11">
    <location>
        <begin position="34"/>
        <end position="68"/>
    </location>
</feature>
<keyword evidence="6" id="KW-0597">Phosphoprotein</keyword>
<feature type="compositionally biased region" description="Low complexity" evidence="12">
    <location>
        <begin position="357"/>
        <end position="385"/>
    </location>
</feature>
<dbReference type="Pfam" id="PF04065">
    <property type="entry name" value="Not3"/>
    <property type="match status" value="1"/>
</dbReference>
<keyword evidence="8 10" id="KW-0804">Transcription</keyword>
<dbReference type="GO" id="GO:0000932">
    <property type="term" value="C:P-body"/>
    <property type="evidence" value="ECO:0007669"/>
    <property type="project" value="UniProtKB-UniRule"/>
</dbReference>
<feature type="region of interest" description="Disordered" evidence="12">
    <location>
        <begin position="239"/>
        <end position="291"/>
    </location>
</feature>
<evidence type="ECO:0000256" key="4">
    <source>
        <dbReference type="ARBA" id="ARBA00022490"/>
    </source>
</evidence>
<accession>A0A4T0X2X0</accession>